<comment type="caution">
    <text evidence="2">The sequence shown here is derived from an EMBL/GenBank/DDBJ whole genome shotgun (WGS) entry which is preliminary data.</text>
</comment>
<feature type="domain" description="PPC" evidence="1">
    <location>
        <begin position="4"/>
        <end position="143"/>
    </location>
</feature>
<dbReference type="SUPFAM" id="SSF117856">
    <property type="entry name" value="AF0104/ALDC/Ptd012-like"/>
    <property type="match status" value="1"/>
</dbReference>
<dbReference type="Pfam" id="PF03479">
    <property type="entry name" value="PCC"/>
    <property type="match status" value="1"/>
</dbReference>
<sequence>MQAVQIHNGFFLVFARGEDFIPTLSRFCEENGVHWAQFQAIGAIENVQIGYYDLEVREYVFRAEGGPFEVASMDGNISEMEGEKPVVHAHAVLSRCDESLETIGGHLRSATVALALELCLWEVTQPLTRLPDDETGLNLINVAV</sequence>
<dbReference type="PROSITE" id="PS51742">
    <property type="entry name" value="PPC"/>
    <property type="match status" value="1"/>
</dbReference>
<evidence type="ECO:0000313" key="2">
    <source>
        <dbReference type="EMBL" id="OGG57568.1"/>
    </source>
</evidence>
<dbReference type="Proteomes" id="UP000177958">
    <property type="component" value="Unassembled WGS sequence"/>
</dbReference>
<name>A0A1F6D810_9BACT</name>
<evidence type="ECO:0000313" key="3">
    <source>
        <dbReference type="Proteomes" id="UP000177958"/>
    </source>
</evidence>
<organism evidence="2 3">
    <name type="scientific">Candidatus Kaiserbacteria bacterium RIFCSPHIGHO2_01_FULL_55_17</name>
    <dbReference type="NCBI Taxonomy" id="1798484"/>
    <lineage>
        <taxon>Bacteria</taxon>
        <taxon>Candidatus Kaiseribacteriota</taxon>
    </lineage>
</organism>
<dbReference type="Gene3D" id="3.30.1330.80">
    <property type="entry name" value="Hypothetical protein, similar to alpha- acetolactate decarboxylase, domain 2"/>
    <property type="match status" value="1"/>
</dbReference>
<protein>
    <recommendedName>
        <fullName evidence="1">PPC domain-containing protein</fullName>
    </recommendedName>
</protein>
<dbReference type="CDD" id="cd11378">
    <property type="entry name" value="DUF296"/>
    <property type="match status" value="1"/>
</dbReference>
<gene>
    <name evidence="2" type="ORF">A2853_01735</name>
</gene>
<dbReference type="EMBL" id="MFKX01000021">
    <property type="protein sequence ID" value="OGG57568.1"/>
    <property type="molecule type" value="Genomic_DNA"/>
</dbReference>
<evidence type="ECO:0000259" key="1">
    <source>
        <dbReference type="PROSITE" id="PS51742"/>
    </source>
</evidence>
<reference evidence="2 3" key="1">
    <citation type="journal article" date="2016" name="Nat. Commun.">
        <title>Thousands of microbial genomes shed light on interconnected biogeochemical processes in an aquifer system.</title>
        <authorList>
            <person name="Anantharaman K."/>
            <person name="Brown C.T."/>
            <person name="Hug L.A."/>
            <person name="Sharon I."/>
            <person name="Castelle C.J."/>
            <person name="Probst A.J."/>
            <person name="Thomas B.C."/>
            <person name="Singh A."/>
            <person name="Wilkins M.J."/>
            <person name="Karaoz U."/>
            <person name="Brodie E.L."/>
            <person name="Williams K.H."/>
            <person name="Hubbard S.S."/>
            <person name="Banfield J.F."/>
        </authorList>
    </citation>
    <scope>NUCLEOTIDE SEQUENCE [LARGE SCALE GENOMIC DNA]</scope>
</reference>
<dbReference type="PANTHER" id="PTHR34988:SF1">
    <property type="entry name" value="DNA-BINDING PROTEIN"/>
    <property type="match status" value="1"/>
</dbReference>
<dbReference type="AlphaFoldDB" id="A0A1F6D810"/>
<accession>A0A1F6D810</accession>
<dbReference type="PANTHER" id="PTHR34988">
    <property type="entry name" value="PROTEIN, PUTATIVE-RELATED"/>
    <property type="match status" value="1"/>
</dbReference>
<dbReference type="InterPro" id="IPR005175">
    <property type="entry name" value="PPC_dom"/>
</dbReference>
<proteinExistence type="predicted"/>